<dbReference type="OrthoDB" id="9815972at2"/>
<evidence type="ECO:0000256" key="3">
    <source>
        <dbReference type="ARBA" id="ARBA00022989"/>
    </source>
</evidence>
<feature type="transmembrane region" description="Helical" evidence="5">
    <location>
        <begin position="175"/>
        <end position="199"/>
    </location>
</feature>
<protein>
    <submittedName>
        <fullName evidence="7">ABC-2 type transporter</fullName>
    </submittedName>
</protein>
<dbReference type="PANTHER" id="PTHR43229:SF6">
    <property type="entry name" value="ABC-TYPE MULTIDRUG TRANSPORT SYSTEM, PERMEASE COMPONENT"/>
    <property type="match status" value="1"/>
</dbReference>
<feature type="transmembrane region" description="Helical" evidence="5">
    <location>
        <begin position="23"/>
        <end position="45"/>
    </location>
</feature>
<sequence length="256" mass="28033">MLDLFWVEFKRSWLYLRRYPSEFVGAVVSLSILFLLLFLGARFLAGPGADFGERTEALLVGFLLWTLTLFAYNSLSFGLSEEAQTGTLEQLFLTPYGPIPLFLLRNLAGLGTQLLMLGSIALVLMLLTGARLSFPPFVVLPILTVLIGSYGLGFAMASLALLFKRVQQILGISQFLLIFLLQVPLEGSGWLAKLGYFLPLAPGAHLARQMMSAGTGLDWGLLGLAFLNGLCYLGLGLLIFSRAVRAAKRRGLLFGY</sequence>
<dbReference type="InterPro" id="IPR051784">
    <property type="entry name" value="Nod_factor_ABC_transporter"/>
</dbReference>
<name>A0A399E6L0_9DEIN</name>
<feature type="transmembrane region" description="Helical" evidence="5">
    <location>
        <begin position="57"/>
        <end position="79"/>
    </location>
</feature>
<dbReference type="Proteomes" id="UP000266089">
    <property type="component" value="Unassembled WGS sequence"/>
</dbReference>
<dbReference type="GO" id="GO:0140359">
    <property type="term" value="F:ABC-type transporter activity"/>
    <property type="evidence" value="ECO:0007669"/>
    <property type="project" value="InterPro"/>
</dbReference>
<dbReference type="InterPro" id="IPR013525">
    <property type="entry name" value="ABC2_TM"/>
</dbReference>
<accession>A0A399E6L0</accession>
<evidence type="ECO:0000313" key="8">
    <source>
        <dbReference type="Proteomes" id="UP000266089"/>
    </source>
</evidence>
<dbReference type="RefSeq" id="WP_119361426.1">
    <property type="nucleotide sequence ID" value="NZ_JBHSXZ010000004.1"/>
</dbReference>
<feature type="transmembrane region" description="Helical" evidence="5">
    <location>
        <begin position="219"/>
        <end position="240"/>
    </location>
</feature>
<comment type="caution">
    <text evidence="7">The sequence shown here is derived from an EMBL/GenBank/DDBJ whole genome shotgun (WGS) entry which is preliminary data.</text>
</comment>
<feature type="domain" description="ABC-2 type transporter transmembrane" evidence="6">
    <location>
        <begin position="5"/>
        <end position="209"/>
    </location>
</feature>
<dbReference type="PANTHER" id="PTHR43229">
    <property type="entry name" value="NODULATION PROTEIN J"/>
    <property type="match status" value="1"/>
</dbReference>
<reference evidence="7 8" key="1">
    <citation type="submission" date="2018-08" db="EMBL/GenBank/DDBJ databases">
        <title>Meiothermus cateniformans JCM 15151 genome sequencing project.</title>
        <authorList>
            <person name="Da Costa M.S."/>
            <person name="Albuquerque L."/>
            <person name="Raposo P."/>
            <person name="Froufe H.J.C."/>
            <person name="Barroso C.S."/>
            <person name="Egas C."/>
        </authorList>
    </citation>
    <scope>NUCLEOTIDE SEQUENCE [LARGE SCALE GENOMIC DNA]</scope>
    <source>
        <strain evidence="7 8">JCM 15151</strain>
    </source>
</reference>
<evidence type="ECO:0000256" key="2">
    <source>
        <dbReference type="ARBA" id="ARBA00022692"/>
    </source>
</evidence>
<evidence type="ECO:0000256" key="5">
    <source>
        <dbReference type="SAM" id="Phobius"/>
    </source>
</evidence>
<organism evidence="7 8">
    <name type="scientific">Meiothermus taiwanensis</name>
    <dbReference type="NCBI Taxonomy" id="172827"/>
    <lineage>
        <taxon>Bacteria</taxon>
        <taxon>Thermotogati</taxon>
        <taxon>Deinococcota</taxon>
        <taxon>Deinococci</taxon>
        <taxon>Thermales</taxon>
        <taxon>Thermaceae</taxon>
        <taxon>Meiothermus</taxon>
    </lineage>
</organism>
<evidence type="ECO:0000256" key="1">
    <source>
        <dbReference type="ARBA" id="ARBA00004141"/>
    </source>
</evidence>
<dbReference type="AlphaFoldDB" id="A0A399E6L0"/>
<evidence type="ECO:0000259" key="6">
    <source>
        <dbReference type="Pfam" id="PF01061"/>
    </source>
</evidence>
<dbReference type="Pfam" id="PF01061">
    <property type="entry name" value="ABC2_membrane"/>
    <property type="match status" value="1"/>
</dbReference>
<keyword evidence="4 5" id="KW-0472">Membrane</keyword>
<comment type="subcellular location">
    <subcellularLocation>
        <location evidence="1">Membrane</location>
        <topology evidence="1">Multi-pass membrane protein</topology>
    </subcellularLocation>
</comment>
<keyword evidence="2 5" id="KW-0812">Transmembrane</keyword>
<dbReference type="EMBL" id="QWKX01000005">
    <property type="protein sequence ID" value="RIH79526.1"/>
    <property type="molecule type" value="Genomic_DNA"/>
</dbReference>
<feature type="transmembrane region" description="Helical" evidence="5">
    <location>
        <begin position="138"/>
        <end position="163"/>
    </location>
</feature>
<evidence type="ECO:0000256" key="4">
    <source>
        <dbReference type="ARBA" id="ARBA00023136"/>
    </source>
</evidence>
<gene>
    <name evidence="7" type="ORF">Mcate_00349</name>
</gene>
<keyword evidence="3 5" id="KW-1133">Transmembrane helix</keyword>
<evidence type="ECO:0000313" key="7">
    <source>
        <dbReference type="EMBL" id="RIH79526.1"/>
    </source>
</evidence>
<dbReference type="GO" id="GO:0016020">
    <property type="term" value="C:membrane"/>
    <property type="evidence" value="ECO:0007669"/>
    <property type="project" value="UniProtKB-SubCell"/>
</dbReference>
<proteinExistence type="predicted"/>